<dbReference type="EMBL" id="WRXP01003182">
    <property type="protein sequence ID" value="KAF1001674.1"/>
    <property type="molecule type" value="Genomic_DNA"/>
</dbReference>
<dbReference type="SUPFAM" id="SSF81383">
    <property type="entry name" value="F-box domain"/>
    <property type="match status" value="1"/>
</dbReference>
<dbReference type="AlphaFoldDB" id="A0A6L5BCB3"/>
<dbReference type="Pfam" id="PF00646">
    <property type="entry name" value="F-box"/>
    <property type="match status" value="1"/>
</dbReference>
<name>A0A6L5BCB3_APIGR</name>
<comment type="caution">
    <text evidence="2">The sequence shown here is derived from an EMBL/GenBank/DDBJ whole genome shotgun (WGS) entry which is preliminary data.</text>
</comment>
<keyword evidence="3" id="KW-1185">Reference proteome</keyword>
<dbReference type="InterPro" id="IPR013187">
    <property type="entry name" value="F-box-assoc_dom_typ3"/>
</dbReference>
<dbReference type="NCBIfam" id="TIGR01640">
    <property type="entry name" value="F_box_assoc_1"/>
    <property type="match status" value="1"/>
</dbReference>
<dbReference type="PANTHER" id="PTHR31672">
    <property type="entry name" value="BNACNNG10540D PROTEIN"/>
    <property type="match status" value="1"/>
</dbReference>
<feature type="non-terminal residue" evidence="2">
    <location>
        <position position="330"/>
    </location>
</feature>
<dbReference type="Pfam" id="PF08268">
    <property type="entry name" value="FBA_3"/>
    <property type="match status" value="1"/>
</dbReference>
<dbReference type="InterPro" id="IPR001810">
    <property type="entry name" value="F-box_dom"/>
</dbReference>
<dbReference type="InterPro" id="IPR050796">
    <property type="entry name" value="SCF_F-box_component"/>
</dbReference>
<dbReference type="PANTHER" id="PTHR31672:SF13">
    <property type="entry name" value="F-BOX PROTEIN CPR30-LIKE"/>
    <property type="match status" value="1"/>
</dbReference>
<reference evidence="2" key="1">
    <citation type="submission" date="2020-01" db="EMBL/GenBank/DDBJ databases">
        <title>The Celery Genome Sequence Reveals Sequential Paleo-tetraploidization, Resistance Gene Elimination, Karyotype Evolution, and Functional Innovation in Apiales.</title>
        <authorList>
            <person name="Song X."/>
        </authorList>
    </citation>
    <scope>NUCLEOTIDE SEQUENCE</scope>
    <source>
        <tissue evidence="2">Leaf</tissue>
    </source>
</reference>
<dbReference type="Proteomes" id="UP000593563">
    <property type="component" value="Unassembled WGS sequence"/>
</dbReference>
<dbReference type="Gene3D" id="1.20.1280.50">
    <property type="match status" value="1"/>
</dbReference>
<evidence type="ECO:0000313" key="2">
    <source>
        <dbReference type="EMBL" id="KAF1001674.1"/>
    </source>
</evidence>
<accession>A0A6L5BCB3</accession>
<gene>
    <name evidence="2" type="ORF">AG4045_002992</name>
</gene>
<feature type="domain" description="F-box" evidence="1">
    <location>
        <begin position="10"/>
        <end position="49"/>
    </location>
</feature>
<dbReference type="InterPro" id="IPR017451">
    <property type="entry name" value="F-box-assoc_interact_dom"/>
</dbReference>
<dbReference type="SMART" id="SM00256">
    <property type="entry name" value="FBOX"/>
    <property type="match status" value="1"/>
</dbReference>
<sequence>MAKVDYINLMPVELLTCIFICMHAKSLGICKCVSKSWNSLISDPYFIKSHLNKTSITKLILLPAEPEDGRNPESERSLYSVHFDNNHSNGVASRLKFNLFTYRDNKNKNMWSRVWGSCDGLILVEDYRKCMFLLNPTTLEFNMLPLLPCRYRSNKSTCNLFGLGYDSSCDDYAVVAIVYKYEEKDAFVYIYTLKTKQWKGVESVMSGFLDNEHAAGILVGGSIYWLAANHNHSSLLIVEFNIASKEFSRLAVPNGIFDSRCRFRRLGIHEGCLCLINMNVFNTIAELWVMQGDGAIRSCIKLLIAVDGHSCFVPSIDNLVGMGFYKPFLL</sequence>
<evidence type="ECO:0000259" key="1">
    <source>
        <dbReference type="SMART" id="SM00256"/>
    </source>
</evidence>
<proteinExistence type="predicted"/>
<dbReference type="InterPro" id="IPR036047">
    <property type="entry name" value="F-box-like_dom_sf"/>
</dbReference>
<protein>
    <recommendedName>
        <fullName evidence="1">F-box domain-containing protein</fullName>
    </recommendedName>
</protein>
<evidence type="ECO:0000313" key="3">
    <source>
        <dbReference type="Proteomes" id="UP000593563"/>
    </source>
</evidence>
<organism evidence="2 3">
    <name type="scientific">Apium graveolens</name>
    <name type="common">Celery</name>
    <dbReference type="NCBI Taxonomy" id="4045"/>
    <lineage>
        <taxon>Eukaryota</taxon>
        <taxon>Viridiplantae</taxon>
        <taxon>Streptophyta</taxon>
        <taxon>Embryophyta</taxon>
        <taxon>Tracheophyta</taxon>
        <taxon>Spermatophyta</taxon>
        <taxon>Magnoliopsida</taxon>
        <taxon>eudicotyledons</taxon>
        <taxon>Gunneridae</taxon>
        <taxon>Pentapetalae</taxon>
        <taxon>asterids</taxon>
        <taxon>campanulids</taxon>
        <taxon>Apiales</taxon>
        <taxon>Apiaceae</taxon>
        <taxon>Apioideae</taxon>
        <taxon>apioid superclade</taxon>
        <taxon>Apieae</taxon>
        <taxon>Apium</taxon>
    </lineage>
</organism>